<name>A0A914UNK7_9BILA</name>
<keyword evidence="1 5" id="KW-0812">Transmembrane</keyword>
<evidence type="ECO:0000313" key="7">
    <source>
        <dbReference type="WBParaSite" id="PSAMB.scaffold1139size35444.g11266.t1"/>
    </source>
</evidence>
<dbReference type="WBParaSite" id="PSAMB.scaffold1139size35444.g11266.t1">
    <property type="protein sequence ID" value="PSAMB.scaffold1139size35444.g11266.t1"/>
    <property type="gene ID" value="PSAMB.scaffold1139size35444.g11266"/>
</dbReference>
<keyword evidence="2 5" id="KW-1133">Transmembrane helix</keyword>
<sequence>MSAHAFNSDSEILAKLGIISDGPSTSSSPRRTFRPSPPEQRPGSGASFEEVRIDDWTPIGPRSISDFSDDDEFEGPLIETVKKPGWRYRGRNRIMARGDGAGSLFCKGLLICSGFFTLGLCLSIIGPTLPDIQLSTKADSLVSVAGIVTASGFGALLGITFGSAVYALANPFFVMGVILCGTAAITLTIPWCTTITGLNLVCFIQGICLGTVERGGYSLFFAYWPKRYSALQLFYVALAFGACVAPLVTTPFVFNHVQPSLTGAVGSGNNNHMRHKRGPPLDFNETLTTLNPAALNTPIAAGAAGNENGTSPDSSLTTLPTALKPSVAVGDGSIDTKAKQNIEMRGKANENKAAPTPSTANVSSTTPGDLAITTSASLVSGMQTQPEGTEANGVKVTSSSLSTSVPAEAGASSSTTTSTTTTST</sequence>
<feature type="transmembrane region" description="Helical" evidence="5">
    <location>
        <begin position="104"/>
        <end position="129"/>
    </location>
</feature>
<evidence type="ECO:0000313" key="6">
    <source>
        <dbReference type="Proteomes" id="UP000887566"/>
    </source>
</evidence>
<reference evidence="7" key="1">
    <citation type="submission" date="2022-11" db="UniProtKB">
        <authorList>
            <consortium name="WormBaseParasite"/>
        </authorList>
    </citation>
    <scope>IDENTIFICATION</scope>
</reference>
<feature type="transmembrane region" description="Helical" evidence="5">
    <location>
        <begin position="233"/>
        <end position="254"/>
    </location>
</feature>
<dbReference type="PANTHER" id="PTHR23121">
    <property type="entry name" value="SODIUM-DEPENDENT GLUCOSE TRANSPORTER 1"/>
    <property type="match status" value="1"/>
</dbReference>
<evidence type="ECO:0000256" key="2">
    <source>
        <dbReference type="ARBA" id="ARBA00022989"/>
    </source>
</evidence>
<feature type="region of interest" description="Disordered" evidence="4">
    <location>
        <begin position="346"/>
        <end position="424"/>
    </location>
</feature>
<feature type="compositionally biased region" description="Low complexity" evidence="4">
    <location>
        <begin position="310"/>
        <end position="319"/>
    </location>
</feature>
<feature type="transmembrane region" description="Helical" evidence="5">
    <location>
        <begin position="168"/>
        <end position="189"/>
    </location>
</feature>
<evidence type="ECO:0000256" key="3">
    <source>
        <dbReference type="ARBA" id="ARBA00023136"/>
    </source>
</evidence>
<feature type="transmembrane region" description="Helical" evidence="5">
    <location>
        <begin position="141"/>
        <end position="161"/>
    </location>
</feature>
<organism evidence="6 7">
    <name type="scientific">Plectus sambesii</name>
    <dbReference type="NCBI Taxonomy" id="2011161"/>
    <lineage>
        <taxon>Eukaryota</taxon>
        <taxon>Metazoa</taxon>
        <taxon>Ecdysozoa</taxon>
        <taxon>Nematoda</taxon>
        <taxon>Chromadorea</taxon>
        <taxon>Plectida</taxon>
        <taxon>Plectina</taxon>
        <taxon>Plectoidea</taxon>
        <taxon>Plectidae</taxon>
        <taxon>Plectus</taxon>
    </lineage>
</organism>
<dbReference type="InterPro" id="IPR036259">
    <property type="entry name" value="MFS_trans_sf"/>
</dbReference>
<evidence type="ECO:0000256" key="5">
    <source>
        <dbReference type="SAM" id="Phobius"/>
    </source>
</evidence>
<keyword evidence="6" id="KW-1185">Reference proteome</keyword>
<dbReference type="Proteomes" id="UP000887566">
    <property type="component" value="Unplaced"/>
</dbReference>
<dbReference type="SUPFAM" id="SSF103473">
    <property type="entry name" value="MFS general substrate transporter"/>
    <property type="match status" value="1"/>
</dbReference>
<dbReference type="AlphaFoldDB" id="A0A914UNK7"/>
<feature type="compositionally biased region" description="Low complexity" evidence="4">
    <location>
        <begin position="412"/>
        <end position="424"/>
    </location>
</feature>
<feature type="compositionally biased region" description="Polar residues" evidence="4">
    <location>
        <begin position="356"/>
        <end position="387"/>
    </location>
</feature>
<keyword evidence="3 5" id="KW-0472">Membrane</keyword>
<feature type="region of interest" description="Disordered" evidence="4">
    <location>
        <begin position="17"/>
        <end position="49"/>
    </location>
</feature>
<accession>A0A914UNK7</accession>
<proteinExistence type="predicted"/>
<evidence type="ECO:0000256" key="1">
    <source>
        <dbReference type="ARBA" id="ARBA00022692"/>
    </source>
</evidence>
<feature type="region of interest" description="Disordered" evidence="4">
    <location>
        <begin position="300"/>
        <end position="319"/>
    </location>
</feature>
<evidence type="ECO:0000256" key="4">
    <source>
        <dbReference type="SAM" id="MobiDB-lite"/>
    </source>
</evidence>
<feature type="compositionally biased region" description="Low complexity" evidence="4">
    <location>
        <begin position="396"/>
        <end position="405"/>
    </location>
</feature>
<protein>
    <submittedName>
        <fullName evidence="7">DUF4203 domain-containing protein</fullName>
    </submittedName>
</protein>
<dbReference type="PANTHER" id="PTHR23121:SF9">
    <property type="entry name" value="SODIUM-DEPENDENT GLUCOSE TRANSPORTER 1"/>
    <property type="match status" value="1"/>
</dbReference>